<dbReference type="Pfam" id="PF06057">
    <property type="entry name" value="VirJ"/>
    <property type="match status" value="1"/>
</dbReference>
<feature type="signal peptide" evidence="1">
    <location>
        <begin position="1"/>
        <end position="34"/>
    </location>
</feature>
<comment type="caution">
    <text evidence="3">The sequence shown here is derived from an EMBL/GenBank/DDBJ whole genome shotgun (WGS) entry which is preliminary data.</text>
</comment>
<protein>
    <submittedName>
        <fullName evidence="3">Virulence factor</fullName>
    </submittedName>
</protein>
<organism evidence="3 4">
    <name type="scientific">Aliidongia dinghuensis</name>
    <dbReference type="NCBI Taxonomy" id="1867774"/>
    <lineage>
        <taxon>Bacteria</taxon>
        <taxon>Pseudomonadati</taxon>
        <taxon>Pseudomonadota</taxon>
        <taxon>Alphaproteobacteria</taxon>
        <taxon>Rhodospirillales</taxon>
        <taxon>Dongiaceae</taxon>
        <taxon>Aliidongia</taxon>
    </lineage>
</organism>
<keyword evidence="4" id="KW-1185">Reference proteome</keyword>
<reference evidence="3" key="2">
    <citation type="submission" date="2020-09" db="EMBL/GenBank/DDBJ databases">
        <authorList>
            <person name="Sun Q."/>
            <person name="Zhou Y."/>
        </authorList>
    </citation>
    <scope>NUCLEOTIDE SEQUENCE</scope>
    <source>
        <strain evidence="3">CGMCC 1.15725</strain>
    </source>
</reference>
<proteinExistence type="predicted"/>
<dbReference type="InterPro" id="IPR010333">
    <property type="entry name" value="VirJ"/>
</dbReference>
<dbReference type="SUPFAM" id="SSF53474">
    <property type="entry name" value="alpha/beta-Hydrolases"/>
    <property type="match status" value="2"/>
</dbReference>
<accession>A0A8J3E492</accession>
<keyword evidence="1" id="KW-0732">Signal</keyword>
<evidence type="ECO:0000313" key="4">
    <source>
        <dbReference type="Proteomes" id="UP000646365"/>
    </source>
</evidence>
<dbReference type="RefSeq" id="WP_229743738.1">
    <property type="nucleotide sequence ID" value="NZ_BMJQ01000007.1"/>
</dbReference>
<evidence type="ECO:0000256" key="1">
    <source>
        <dbReference type="SAM" id="SignalP"/>
    </source>
</evidence>
<evidence type="ECO:0000313" key="3">
    <source>
        <dbReference type="EMBL" id="GGF22166.1"/>
    </source>
</evidence>
<reference evidence="3" key="1">
    <citation type="journal article" date="2014" name="Int. J. Syst. Evol. Microbiol.">
        <title>Complete genome sequence of Corynebacterium casei LMG S-19264T (=DSM 44701T), isolated from a smear-ripened cheese.</title>
        <authorList>
            <consortium name="US DOE Joint Genome Institute (JGI-PGF)"/>
            <person name="Walter F."/>
            <person name="Albersmeier A."/>
            <person name="Kalinowski J."/>
            <person name="Ruckert C."/>
        </authorList>
    </citation>
    <scope>NUCLEOTIDE SEQUENCE</scope>
    <source>
        <strain evidence="3">CGMCC 1.15725</strain>
    </source>
</reference>
<dbReference type="InterPro" id="IPR011225">
    <property type="entry name" value="IV_sec_VirJ"/>
</dbReference>
<evidence type="ECO:0000259" key="2">
    <source>
        <dbReference type="Pfam" id="PF06057"/>
    </source>
</evidence>
<feature type="domain" description="Bacterial virulence" evidence="2">
    <location>
        <begin position="271"/>
        <end position="460"/>
    </location>
</feature>
<name>A0A8J3E492_9PROT</name>
<dbReference type="Proteomes" id="UP000646365">
    <property type="component" value="Unassembled WGS sequence"/>
</dbReference>
<dbReference type="EMBL" id="BMJQ01000007">
    <property type="protein sequence ID" value="GGF22166.1"/>
    <property type="molecule type" value="Genomic_DNA"/>
</dbReference>
<dbReference type="AlphaFoldDB" id="A0A8J3E492"/>
<feature type="chain" id="PRO_5035211654" evidence="1">
    <location>
        <begin position="35"/>
        <end position="462"/>
    </location>
</feature>
<dbReference type="PIRSF" id="PIRSF029063">
    <property type="entry name" value="IV_sec_VirJ"/>
    <property type="match status" value="1"/>
</dbReference>
<sequence>MARSGPAIRNAPVKRLIALGLLAVGLIAAAPASADSAQIDGGRFGIIRVTEPEGDMRGLVYLFSDNDSSAETDDAVAAKLSAAGALVVEIDTHGYLTALAKLPDKCFNLGGDIEGLSRNLQHDRAYPTYRSPILAGIGVGGALAEAALSQVPSATYAGAVSIDPTVAIPTGRPLCTKAPFSAVAGGFTYGPHPDLQGFWSVGFTAKAAQSRNHVTELGLGGTPLTTEDVTGAPADALAALIEPHLKKPEMDLTGLDALPLVELPVDHPSPVMVIVVSGDGGWRDLDKTIAENLREQGVPTVGWDALRYFWSKKTPEETALALAAIMKSYMAKWHASKVALVGYSFGADVLPFAYNRLPADLRGNVVQMSLLGLSKSAEFEISVGGWLGAAPGADALPNQAELAKVPPAMIQCFYGADETDTACPTLTAQGVEQIKTTGGHHFDGDYAALAKHILDGLRRRAG</sequence>
<dbReference type="Gene3D" id="3.40.50.1820">
    <property type="entry name" value="alpha/beta hydrolase"/>
    <property type="match status" value="1"/>
</dbReference>
<dbReference type="InterPro" id="IPR029058">
    <property type="entry name" value="AB_hydrolase_fold"/>
</dbReference>
<gene>
    <name evidence="3" type="ORF">GCM10011611_30290</name>
</gene>